<dbReference type="InterPro" id="IPR011990">
    <property type="entry name" value="TPR-like_helical_dom_sf"/>
</dbReference>
<accession>A0A6N7PIA1</accession>
<gene>
    <name evidence="3" type="ORF">GF068_07180</name>
</gene>
<dbReference type="EMBL" id="WJIE01000002">
    <property type="protein sequence ID" value="MRG91708.1"/>
    <property type="molecule type" value="Genomic_DNA"/>
</dbReference>
<keyword evidence="2" id="KW-0472">Membrane</keyword>
<dbReference type="SUPFAM" id="SSF48452">
    <property type="entry name" value="TPR-like"/>
    <property type="match status" value="2"/>
</dbReference>
<proteinExistence type="predicted"/>
<evidence type="ECO:0008006" key="5">
    <source>
        <dbReference type="Google" id="ProtNLM"/>
    </source>
</evidence>
<dbReference type="AlphaFoldDB" id="A0A6N7PIA1"/>
<evidence type="ECO:0000313" key="4">
    <source>
        <dbReference type="Proteomes" id="UP000440224"/>
    </source>
</evidence>
<feature type="transmembrane region" description="Helical" evidence="2">
    <location>
        <begin position="48"/>
        <end position="71"/>
    </location>
</feature>
<dbReference type="Gene3D" id="1.25.40.10">
    <property type="entry name" value="Tetratricopeptide repeat domain"/>
    <property type="match status" value="1"/>
</dbReference>
<feature type="transmembrane region" description="Helical" evidence="2">
    <location>
        <begin position="20"/>
        <end position="42"/>
    </location>
</feature>
<dbReference type="RefSeq" id="WP_153818595.1">
    <property type="nucleotide sequence ID" value="NZ_WJIE01000002.1"/>
</dbReference>
<keyword evidence="2" id="KW-0812">Transmembrane</keyword>
<organism evidence="3 4">
    <name type="scientific">Polyangium spumosum</name>
    <dbReference type="NCBI Taxonomy" id="889282"/>
    <lineage>
        <taxon>Bacteria</taxon>
        <taxon>Pseudomonadati</taxon>
        <taxon>Myxococcota</taxon>
        <taxon>Polyangia</taxon>
        <taxon>Polyangiales</taxon>
        <taxon>Polyangiaceae</taxon>
        <taxon>Polyangium</taxon>
    </lineage>
</organism>
<feature type="transmembrane region" description="Helical" evidence="2">
    <location>
        <begin position="369"/>
        <end position="391"/>
    </location>
</feature>
<dbReference type="Proteomes" id="UP000440224">
    <property type="component" value="Unassembled WGS sequence"/>
</dbReference>
<feature type="region of interest" description="Disordered" evidence="1">
    <location>
        <begin position="600"/>
        <end position="625"/>
    </location>
</feature>
<feature type="compositionally biased region" description="Acidic residues" evidence="1">
    <location>
        <begin position="614"/>
        <end position="624"/>
    </location>
</feature>
<feature type="region of interest" description="Disordered" evidence="1">
    <location>
        <begin position="283"/>
        <end position="311"/>
    </location>
</feature>
<protein>
    <recommendedName>
        <fullName evidence="5">Tetratricopeptide repeat protein</fullName>
    </recommendedName>
</protein>
<feature type="transmembrane region" description="Helical" evidence="2">
    <location>
        <begin position="330"/>
        <end position="349"/>
    </location>
</feature>
<dbReference type="OrthoDB" id="5494183at2"/>
<comment type="caution">
    <text evidence="3">The sequence shown here is derived from an EMBL/GenBank/DDBJ whole genome shotgun (WGS) entry which is preliminary data.</text>
</comment>
<evidence type="ECO:0000313" key="3">
    <source>
        <dbReference type="EMBL" id="MRG91708.1"/>
    </source>
</evidence>
<name>A0A6N7PIA1_9BACT</name>
<evidence type="ECO:0000256" key="1">
    <source>
        <dbReference type="SAM" id="MobiDB-lite"/>
    </source>
</evidence>
<keyword evidence="4" id="KW-1185">Reference proteome</keyword>
<reference evidence="3 4" key="1">
    <citation type="submission" date="2019-10" db="EMBL/GenBank/DDBJ databases">
        <title>A soil myxobacterium in the family Polyangiaceae.</title>
        <authorList>
            <person name="Li Y."/>
            <person name="Wang J."/>
        </authorList>
    </citation>
    <scope>NUCLEOTIDE SEQUENCE [LARGE SCALE GENOMIC DNA]</scope>
    <source>
        <strain evidence="3 4">DSM 14734</strain>
    </source>
</reference>
<sequence>MSAPAPKNLPRHASHRYHTVLVAVGAFLFLIGAASLAQVFLLGVESPFLLGIGPVFAWLGALLGVLAGVGLRIGARIPIVNTSFDLINRGRLAEAEGYLDIAEQGRPHPLVVSVAAVQRGLIAMRRGDLPAAIAHIDRAIATPLGLFYRAQTRMQIVNARAIRAFLRAASGEREGARADIEAVRESPDALPQSLGRIALAESILLERSGDREALREHLVTHHELLFDSTDRRERAIVRAFQRMLEATATSVYRKGAKRDEGSEEPPLADWIAAVVPEAAPFVEASGARPDRTAELPEPEATDDAKKAVSAARKAAEKAAPVKQAPKPGRVVLLWAVLIIFSLVLWQALASAPASGRGAPPSGLSEAAPTLMSAFPALFLVVLVGLFARNLLENRRHTKALLRGLNLVGQGKFDEGAEVLEGLTKIRLDLNAAQAHLALATLAEQRTDLTKALEHCDRGLARLSRYAMRISASDILLPDLVSERAFLLAAMDRHAEASAELASLPPAYPYKSRALFRVRLLSLVRQGDLQGAADLVARAGLDLPLSSRDEMLVDTVRAATSPETAGAGEIPRLKRELRTYAPLRRWMETFAPGALTALERTSEETPLEAVKDEDTRAEEEALAEEEAVRAGARGVVLAS</sequence>
<evidence type="ECO:0000256" key="2">
    <source>
        <dbReference type="SAM" id="Phobius"/>
    </source>
</evidence>
<keyword evidence="2" id="KW-1133">Transmembrane helix</keyword>